<dbReference type="Pfam" id="PF12770">
    <property type="entry name" value="CHAT"/>
    <property type="match status" value="1"/>
</dbReference>
<name>A0ABP7CHT0_9MICC</name>
<sequence>MALFKNDVSEYVTPGRVNPARLVVTFTPVQGSPDRYDVTAQVDDDGELMTGEFVARPEWRNANAPFPTSKIYPAEPPRAQLGTQLFSNLFSGALSRCWAQAVERGRQRGLHILIRSSSYALHALPWELLSDPAPTSSEYVAFSEGWSVLRDVPASGEEAMPGIGAPVPAPDLAILVMTTAVTGVNQDSDPGIIRAAFPQTPDVRTIPDAGPEQILEALEAGEAQVAHIMGTGEQTRQGWQDLVVGTPGSPTVLPGKALAKAMEDTPRLRLVVLAACETDRLAAHLAPVVPAVIGIRGIISDAGCQAFLGGLYGALAAGATLSQAVASGRTQQIGFSQSIGDEWAQPVLFLHEDGSIVRPRSHVEDTMVTVLGLRNPTTQAGTEAETAASLLLQIKEENLRALRTQWGEDRREGGQGATPAFVQKQIDHLAEEVEGMGEARRGALP</sequence>
<reference evidence="3" key="1">
    <citation type="journal article" date="2019" name="Int. J. Syst. Evol. Microbiol.">
        <title>The Global Catalogue of Microorganisms (GCM) 10K type strain sequencing project: providing services to taxonomists for standard genome sequencing and annotation.</title>
        <authorList>
            <consortium name="The Broad Institute Genomics Platform"/>
            <consortium name="The Broad Institute Genome Sequencing Center for Infectious Disease"/>
            <person name="Wu L."/>
            <person name="Ma J."/>
        </authorList>
    </citation>
    <scope>NUCLEOTIDE SEQUENCE [LARGE SCALE GENOMIC DNA]</scope>
    <source>
        <strain evidence="3">JCM 30742</strain>
    </source>
</reference>
<evidence type="ECO:0000313" key="2">
    <source>
        <dbReference type="EMBL" id="GAA3688430.1"/>
    </source>
</evidence>
<gene>
    <name evidence="2" type="ORF">GCM10023081_27210</name>
</gene>
<evidence type="ECO:0000259" key="1">
    <source>
        <dbReference type="Pfam" id="PF12770"/>
    </source>
</evidence>
<feature type="domain" description="CHAT" evidence="1">
    <location>
        <begin position="98"/>
        <end position="330"/>
    </location>
</feature>
<keyword evidence="3" id="KW-1185">Reference proteome</keyword>
<dbReference type="RefSeq" id="WP_345151510.1">
    <property type="nucleotide sequence ID" value="NZ_BAABEO010000019.1"/>
</dbReference>
<dbReference type="EMBL" id="BAABEO010000019">
    <property type="protein sequence ID" value="GAA3688430.1"/>
    <property type="molecule type" value="Genomic_DNA"/>
</dbReference>
<organism evidence="2 3">
    <name type="scientific">Arthrobacter ginkgonis</name>
    <dbReference type="NCBI Taxonomy" id="1630594"/>
    <lineage>
        <taxon>Bacteria</taxon>
        <taxon>Bacillati</taxon>
        <taxon>Actinomycetota</taxon>
        <taxon>Actinomycetes</taxon>
        <taxon>Micrococcales</taxon>
        <taxon>Micrococcaceae</taxon>
        <taxon>Arthrobacter</taxon>
    </lineage>
</organism>
<evidence type="ECO:0000313" key="3">
    <source>
        <dbReference type="Proteomes" id="UP001500752"/>
    </source>
</evidence>
<comment type="caution">
    <text evidence="2">The sequence shown here is derived from an EMBL/GenBank/DDBJ whole genome shotgun (WGS) entry which is preliminary data.</text>
</comment>
<dbReference type="Proteomes" id="UP001500752">
    <property type="component" value="Unassembled WGS sequence"/>
</dbReference>
<protein>
    <recommendedName>
        <fullName evidence="1">CHAT domain-containing protein</fullName>
    </recommendedName>
</protein>
<dbReference type="InterPro" id="IPR024983">
    <property type="entry name" value="CHAT_dom"/>
</dbReference>
<proteinExistence type="predicted"/>
<accession>A0ABP7CHT0</accession>